<evidence type="ECO:0000313" key="1">
    <source>
        <dbReference type="EMBL" id="KYH23793.1"/>
    </source>
</evidence>
<evidence type="ECO:0000313" key="2">
    <source>
        <dbReference type="Proteomes" id="UP000075321"/>
    </source>
</evidence>
<dbReference type="Proteomes" id="UP000075321">
    <property type="component" value="Unassembled WGS sequence"/>
</dbReference>
<protein>
    <submittedName>
        <fullName evidence="1">Uncharacterized protein</fullName>
    </submittedName>
</protein>
<sequence>MESRSKIALGNGVDIDVIDDQQVVDDPLYRRGRSPTAESTLLLALGVLTSTDKDDLQEMFDTY</sequence>
<dbReference type="AlphaFoldDB" id="A0A151A850"/>
<comment type="caution">
    <text evidence="1">The sequence shown here is derived from an EMBL/GenBank/DDBJ whole genome shotgun (WGS) entry which is preliminary data.</text>
</comment>
<proteinExistence type="predicted"/>
<accession>A0A151A850</accession>
<dbReference type="EMBL" id="LTAZ01000017">
    <property type="protein sequence ID" value="KYH23793.1"/>
    <property type="molecule type" value="Genomic_DNA"/>
</dbReference>
<organism evidence="1 2">
    <name type="scientific">Halalkalicoccus paucihalophilus</name>
    <dbReference type="NCBI Taxonomy" id="1008153"/>
    <lineage>
        <taxon>Archaea</taxon>
        <taxon>Methanobacteriati</taxon>
        <taxon>Methanobacteriota</taxon>
        <taxon>Stenosarchaea group</taxon>
        <taxon>Halobacteria</taxon>
        <taxon>Halobacteriales</taxon>
        <taxon>Halococcaceae</taxon>
        <taxon>Halalkalicoccus</taxon>
    </lineage>
</organism>
<reference evidence="1 2" key="1">
    <citation type="submission" date="2016-02" db="EMBL/GenBank/DDBJ databases">
        <title>Genome sequence of Halalkalicoccus paucihalophilus DSM 24557.</title>
        <authorList>
            <person name="Poehlein A."/>
            <person name="Daniel R."/>
        </authorList>
    </citation>
    <scope>NUCLEOTIDE SEQUENCE [LARGE SCALE GENOMIC DNA]</scope>
    <source>
        <strain evidence="1 2">DSM 24557</strain>
    </source>
</reference>
<keyword evidence="2" id="KW-1185">Reference proteome</keyword>
<dbReference type="PATRIC" id="fig|1008153.3.peg.4138"/>
<gene>
    <name evidence="1" type="ORF">HAPAU_38720</name>
</gene>
<name>A0A151A850_9EURY</name>